<organism evidence="3 4">
    <name type="scientific">Natrinema soli</name>
    <dbReference type="NCBI Taxonomy" id="1930624"/>
    <lineage>
        <taxon>Archaea</taxon>
        <taxon>Methanobacteriati</taxon>
        <taxon>Methanobacteriota</taxon>
        <taxon>Stenosarchaea group</taxon>
        <taxon>Halobacteria</taxon>
        <taxon>Halobacteriales</taxon>
        <taxon>Natrialbaceae</taxon>
        <taxon>Natrinema</taxon>
    </lineage>
</organism>
<dbReference type="Gene3D" id="3.40.720.10">
    <property type="entry name" value="Alkaline Phosphatase, subunit A"/>
    <property type="match status" value="1"/>
</dbReference>
<comment type="caution">
    <text evidence="3">The sequence shown here is derived from an EMBL/GenBank/DDBJ whole genome shotgun (WGS) entry which is preliminary data.</text>
</comment>
<evidence type="ECO:0000259" key="2">
    <source>
        <dbReference type="Pfam" id="PF00884"/>
    </source>
</evidence>
<dbReference type="RefSeq" id="WP_273738397.1">
    <property type="nucleotide sequence ID" value="NZ_JAQIVI010000146.1"/>
</dbReference>
<dbReference type="PANTHER" id="PTHR43751">
    <property type="entry name" value="SULFATASE"/>
    <property type="match status" value="1"/>
</dbReference>
<dbReference type="InterPro" id="IPR052701">
    <property type="entry name" value="GAG_Ulvan_Degrading_Sulfatases"/>
</dbReference>
<dbReference type="Pfam" id="PF00884">
    <property type="entry name" value="Sulfatase"/>
    <property type="match status" value="1"/>
</dbReference>
<dbReference type="SUPFAM" id="SSF53649">
    <property type="entry name" value="Alkaline phosphatase-like"/>
    <property type="match status" value="1"/>
</dbReference>
<feature type="domain" description="Sulfatase N-terminal" evidence="2">
    <location>
        <begin position="8"/>
        <end position="347"/>
    </location>
</feature>
<dbReference type="EMBL" id="JBHSWV010000146">
    <property type="protein sequence ID" value="MFC6765372.1"/>
    <property type="molecule type" value="Genomic_DNA"/>
</dbReference>
<feature type="region of interest" description="Disordered" evidence="1">
    <location>
        <begin position="440"/>
        <end position="465"/>
    </location>
</feature>
<dbReference type="InterPro" id="IPR017850">
    <property type="entry name" value="Alkaline_phosphatase_core_sf"/>
</dbReference>
<evidence type="ECO:0000313" key="4">
    <source>
        <dbReference type="Proteomes" id="UP001596383"/>
    </source>
</evidence>
<evidence type="ECO:0000256" key="1">
    <source>
        <dbReference type="SAM" id="MobiDB-lite"/>
    </source>
</evidence>
<sequence length="465" mass="52819">MDETQTNNVIVLVLDSIRADHCSTYGYKRETTPELSAFAEDAYTFEHAYSTGSWTVPAHGSLFTGRLPTEHGAHADHKYLSQNADETLSGKLRKKGYHTACFSGNPWLTNEFGFDTGFDQIDHIRSKLPFDDAGDPRELNWYDNTFKTAYQAGQWILGDNPIKRTVNAVSLRLSNWTFPKGDRLNDVMIDWLDTDAGDDPFFLFANYMDGHEPYLLDEPYDKFLDETTGEELDINWNLGSLINPPKTDKTTIVDAYDSSLHYLDKTIGEFIAELNERGILDNTALVVLGDHGQCLGDHEYWGHGTFLYKELLHVPVIIRPPGGADESKRITRITSLTDVYDFILDLATGEFSPDQSTEVTRNAEIAACAESLGKHQDIAIPDDQYSTRGYRALYLPDVSGVHNLETDEYTLRSPDGSELQCDDREVELRNTEQELLDQMDRYEGKESERELEEKTRRQLEDLGYM</sequence>
<dbReference type="Proteomes" id="UP001596383">
    <property type="component" value="Unassembled WGS sequence"/>
</dbReference>
<dbReference type="AlphaFoldDB" id="A0ABD5SP54"/>
<keyword evidence="4" id="KW-1185">Reference proteome</keyword>
<protein>
    <submittedName>
        <fullName evidence="3">Sulfatase</fullName>
    </submittedName>
</protein>
<accession>A0ABD5SP54</accession>
<dbReference type="InterPro" id="IPR000917">
    <property type="entry name" value="Sulfatase_N"/>
</dbReference>
<gene>
    <name evidence="3" type="ORF">ACFQE6_10350</name>
</gene>
<dbReference type="CDD" id="cd16148">
    <property type="entry name" value="sulfatase_like"/>
    <property type="match status" value="1"/>
</dbReference>
<proteinExistence type="predicted"/>
<evidence type="ECO:0000313" key="3">
    <source>
        <dbReference type="EMBL" id="MFC6765372.1"/>
    </source>
</evidence>
<name>A0ABD5SP54_9EURY</name>
<reference evidence="3 4" key="1">
    <citation type="journal article" date="2019" name="Int. J. Syst. Evol. Microbiol.">
        <title>The Global Catalogue of Microorganisms (GCM) 10K type strain sequencing project: providing services to taxonomists for standard genome sequencing and annotation.</title>
        <authorList>
            <consortium name="The Broad Institute Genomics Platform"/>
            <consortium name="The Broad Institute Genome Sequencing Center for Infectious Disease"/>
            <person name="Wu L."/>
            <person name="Ma J."/>
        </authorList>
    </citation>
    <scope>NUCLEOTIDE SEQUENCE [LARGE SCALE GENOMIC DNA]</scope>
    <source>
        <strain evidence="3 4">LMG 29247</strain>
    </source>
</reference>
<dbReference type="PANTHER" id="PTHR43751:SF3">
    <property type="entry name" value="SULFATASE N-TERMINAL DOMAIN-CONTAINING PROTEIN"/>
    <property type="match status" value="1"/>
</dbReference>